<keyword evidence="4 8" id="KW-0812">Transmembrane</keyword>
<dbReference type="GO" id="GO:0010329">
    <property type="term" value="F:auxin efflux transmembrane transporter activity"/>
    <property type="evidence" value="ECO:0007669"/>
    <property type="project" value="TreeGrafter"/>
</dbReference>
<dbReference type="Proteomes" id="UP001172457">
    <property type="component" value="Chromosome 3"/>
</dbReference>
<comment type="caution">
    <text evidence="9">The sequence shown here is derived from an EMBL/GenBank/DDBJ whole genome shotgun (WGS) entry which is preliminary data.</text>
</comment>
<comment type="subcellular location">
    <subcellularLocation>
        <location evidence="1">Membrane</location>
        <topology evidence="1">Multi-pass membrane protein</topology>
    </subcellularLocation>
</comment>
<dbReference type="AlphaFoldDB" id="A0AA38WEA0"/>
<dbReference type="PANTHER" id="PTHR31752">
    <property type="entry name" value="AUXIN EFFLUX CARRIER COMPONENT 1B-RELATED"/>
    <property type="match status" value="1"/>
</dbReference>
<keyword evidence="5 8" id="KW-1133">Transmembrane helix</keyword>
<protein>
    <recommendedName>
        <fullName evidence="11">Auxin efflux carrier component</fullName>
    </recommendedName>
</protein>
<feature type="transmembrane region" description="Helical" evidence="8">
    <location>
        <begin position="71"/>
        <end position="90"/>
    </location>
</feature>
<dbReference type="InterPro" id="IPR051107">
    <property type="entry name" value="Auxin_Efflux_Carrier"/>
</dbReference>
<evidence type="ECO:0000256" key="8">
    <source>
        <dbReference type="SAM" id="Phobius"/>
    </source>
</evidence>
<evidence type="ECO:0000313" key="9">
    <source>
        <dbReference type="EMBL" id="KAJ9557447.1"/>
    </source>
</evidence>
<name>A0AA38WEA0_9ASTR</name>
<dbReference type="GO" id="GO:0009734">
    <property type="term" value="P:auxin-activated signaling pathway"/>
    <property type="evidence" value="ECO:0007669"/>
    <property type="project" value="UniProtKB-KW"/>
</dbReference>
<evidence type="ECO:0000313" key="10">
    <source>
        <dbReference type="Proteomes" id="UP001172457"/>
    </source>
</evidence>
<evidence type="ECO:0000256" key="6">
    <source>
        <dbReference type="ARBA" id="ARBA00023136"/>
    </source>
</evidence>
<keyword evidence="10" id="KW-1185">Reference proteome</keyword>
<evidence type="ECO:0000256" key="5">
    <source>
        <dbReference type="ARBA" id="ARBA00022989"/>
    </source>
</evidence>
<comment type="similarity">
    <text evidence="2">Belongs to the auxin efflux carrier (TC 2.A.69.1) family.</text>
</comment>
<feature type="transmembrane region" description="Helical" evidence="8">
    <location>
        <begin position="132"/>
        <end position="152"/>
    </location>
</feature>
<sequence>MIGWDDIYKVVVAMFPLYVALILGYGSVKWWHMFKPDHCDSINTLNCYFIMPFFTFEFTTRVNPYKLNYRFAAADAISKAIILLVISLWTKFSTRGNYPWSITTFSLSTLNNTLIVGVPLMRAMYGYLGENLAIQSSILQFLFWIILLLLMYEFQSANKRLHLEVDLENNMKDEQQVRGSRPSSLILMEIVGLKLAKNPNSYACILGLTWALASNRWNLKMPSILEGSVLIMSRAGSGVAMFCMGENFRLGIICFLIGLKSDFTSKKKSSKLKVVKKIYITMKGGKVLGMHDAGLFMALQDKIIECGVKLVVFSMLLRFLAAPAAMAIGSLLVGLQGDVLSIAIIQAALPQAITAFVYAKEYGLHANVLST</sequence>
<feature type="transmembrane region" description="Helical" evidence="8">
    <location>
        <begin position="102"/>
        <end position="120"/>
    </location>
</feature>
<proteinExistence type="inferred from homology"/>
<feature type="transmembrane region" description="Helical" evidence="8">
    <location>
        <begin position="339"/>
        <end position="359"/>
    </location>
</feature>
<reference evidence="9" key="1">
    <citation type="submission" date="2023-03" db="EMBL/GenBank/DDBJ databases">
        <title>Chromosome-scale reference genome and RAD-based genetic map of yellow starthistle (Centaurea solstitialis) reveal putative structural variation and QTLs associated with invader traits.</title>
        <authorList>
            <person name="Reatini B."/>
            <person name="Cang F.A."/>
            <person name="Jiang Q."/>
            <person name="Mckibben M.T.W."/>
            <person name="Barker M.S."/>
            <person name="Rieseberg L.H."/>
            <person name="Dlugosch K.M."/>
        </authorList>
    </citation>
    <scope>NUCLEOTIDE SEQUENCE</scope>
    <source>
        <strain evidence="9">CAN-66</strain>
        <tissue evidence="9">Leaf</tissue>
    </source>
</reference>
<keyword evidence="6 8" id="KW-0472">Membrane</keyword>
<organism evidence="9 10">
    <name type="scientific">Centaurea solstitialis</name>
    <name type="common">yellow star-thistle</name>
    <dbReference type="NCBI Taxonomy" id="347529"/>
    <lineage>
        <taxon>Eukaryota</taxon>
        <taxon>Viridiplantae</taxon>
        <taxon>Streptophyta</taxon>
        <taxon>Embryophyta</taxon>
        <taxon>Tracheophyta</taxon>
        <taxon>Spermatophyta</taxon>
        <taxon>Magnoliopsida</taxon>
        <taxon>eudicotyledons</taxon>
        <taxon>Gunneridae</taxon>
        <taxon>Pentapetalae</taxon>
        <taxon>asterids</taxon>
        <taxon>campanulids</taxon>
        <taxon>Asterales</taxon>
        <taxon>Asteraceae</taxon>
        <taxon>Carduoideae</taxon>
        <taxon>Cardueae</taxon>
        <taxon>Centaureinae</taxon>
        <taxon>Centaurea</taxon>
    </lineage>
</organism>
<evidence type="ECO:0000256" key="3">
    <source>
        <dbReference type="ARBA" id="ARBA00022448"/>
    </source>
</evidence>
<feature type="transmembrane region" description="Helical" evidence="8">
    <location>
        <begin position="310"/>
        <end position="333"/>
    </location>
</feature>
<evidence type="ECO:0000256" key="4">
    <source>
        <dbReference type="ARBA" id="ARBA00022692"/>
    </source>
</evidence>
<evidence type="ECO:0000256" key="7">
    <source>
        <dbReference type="ARBA" id="ARBA00023294"/>
    </source>
</evidence>
<dbReference type="EMBL" id="JARYMX010000003">
    <property type="protein sequence ID" value="KAJ9557447.1"/>
    <property type="molecule type" value="Genomic_DNA"/>
</dbReference>
<dbReference type="GO" id="GO:0005783">
    <property type="term" value="C:endoplasmic reticulum"/>
    <property type="evidence" value="ECO:0007669"/>
    <property type="project" value="TreeGrafter"/>
</dbReference>
<feature type="transmembrane region" description="Helical" evidence="8">
    <location>
        <begin position="7"/>
        <end position="28"/>
    </location>
</feature>
<accession>A0AA38WEA0</accession>
<evidence type="ECO:0000256" key="1">
    <source>
        <dbReference type="ARBA" id="ARBA00004141"/>
    </source>
</evidence>
<keyword evidence="3" id="KW-0813">Transport</keyword>
<dbReference type="InterPro" id="IPR004776">
    <property type="entry name" value="Mem_transp_PIN-like"/>
</dbReference>
<dbReference type="GO" id="GO:0005886">
    <property type="term" value="C:plasma membrane"/>
    <property type="evidence" value="ECO:0007669"/>
    <property type="project" value="TreeGrafter"/>
</dbReference>
<gene>
    <name evidence="9" type="ORF">OSB04_012061</name>
</gene>
<dbReference type="Pfam" id="PF03547">
    <property type="entry name" value="Mem_trans"/>
    <property type="match status" value="2"/>
</dbReference>
<dbReference type="GO" id="GO:0009926">
    <property type="term" value="P:auxin polar transport"/>
    <property type="evidence" value="ECO:0007669"/>
    <property type="project" value="TreeGrafter"/>
</dbReference>
<evidence type="ECO:0008006" key="11">
    <source>
        <dbReference type="Google" id="ProtNLM"/>
    </source>
</evidence>
<evidence type="ECO:0000256" key="2">
    <source>
        <dbReference type="ARBA" id="ARBA00009177"/>
    </source>
</evidence>
<feature type="non-terminal residue" evidence="9">
    <location>
        <position position="371"/>
    </location>
</feature>
<keyword evidence="7" id="KW-0927">Auxin signaling pathway</keyword>
<dbReference type="PANTHER" id="PTHR31752:SF2">
    <property type="entry name" value="AUXIN EFFLUX CARRIER COMPONENT 5"/>
    <property type="match status" value="1"/>
</dbReference>